<dbReference type="SUPFAM" id="SSF46894">
    <property type="entry name" value="C-terminal effector domain of the bipartite response regulators"/>
    <property type="match status" value="1"/>
</dbReference>
<keyword evidence="2" id="KW-0067">ATP-binding</keyword>
<sequence length="948" mass="101304">MQDRPSGPTPVSDRMYLAGATETPASPLRGRASEVGAMLDAMTASMSGRGRPVLLRGRPGMGKTRILAELIAAAESRGWRTFTITPDVDSSAVPLGALLEAGRRSEPALIRDTDLRAALAGSEPQYWVTRLLADGLESAATDGEGVVVVVDDLQWLDASSLTVLVSLVRELGDQPIAWVLASRTGRARAAHSQSLHFLEANGVILDLSPVAATAARAIAADLAGGKPGPKLVDALQRTASVPLLIVEMMRGLREENLLVEEDGVVDAVTDAIPARFGASSRVRIEQLSPEALHFAQVASLFGRTFTLGNVLAATGQTAISSAPAIQQLLAGDFLVEDDDRMSFLHDTIREAAEATIPSALRRAMLREVVRLRIASGEPASAVAAALVETAYPGDRDSFDLIRRAAHQLASSDSAQAADLAEAALQLARHVPQFAEDAAEMLPYLWADGRHVTADAAAHDLTPYLSPQSRARSMLAVARRQTETSFDQAIATCDLALALPDIARQTRAELLAVRALNCANKADFVGLTETLARARETADPATDHLALATVDATESVYALNSGRFDEAVRLIEAATSRVSEAGLDPARWLPEGLWAAFLHNSLGDPDRALAMVDAGLADSRRAHAVVAEAYWMMIRARVLYELGRLEDARVQAESVLSLSEELNLGDFAHATAGVVLFRIALHTGDVQARAQAGPIMTALAEGPGVTRAGRWMLTLSAIDRGQWAEAVQLADLAVQSLDQPIPAMTTPVDFADDLVLLDLALSTGDSSMAAAVAARAERRHRHNPRNPLAAAIAAAVQSRVSGEFAPASQAVSVLRELSRPLVLARVLEQCDAVDHEADRAVASLSEALAIYESLGAVRDASRVLQALRGRGILRRPRQLQKPQLLSAREQQVLDLVSDGATTQQIADALFMSPHTVISHIRHMYAKTGVNSRAELRGWEAKRRQRRHAG</sequence>
<evidence type="ECO:0000256" key="1">
    <source>
        <dbReference type="ARBA" id="ARBA00022741"/>
    </source>
</evidence>
<evidence type="ECO:0000259" key="4">
    <source>
        <dbReference type="PROSITE" id="PS50043"/>
    </source>
</evidence>
<dbReference type="Gene3D" id="1.10.10.10">
    <property type="entry name" value="Winged helix-like DNA-binding domain superfamily/Winged helix DNA-binding domain"/>
    <property type="match status" value="1"/>
</dbReference>
<dbReference type="InterPro" id="IPR036388">
    <property type="entry name" value="WH-like_DNA-bd_sf"/>
</dbReference>
<dbReference type="Gene3D" id="1.25.40.10">
    <property type="entry name" value="Tetratricopeptide repeat domain"/>
    <property type="match status" value="1"/>
</dbReference>
<keyword evidence="1" id="KW-0547">Nucleotide-binding</keyword>
<comment type="caution">
    <text evidence="5">The sequence shown here is derived from an EMBL/GenBank/DDBJ whole genome shotgun (WGS) entry which is preliminary data.</text>
</comment>
<dbReference type="Proteomes" id="UP000478836">
    <property type="component" value="Unassembled WGS sequence"/>
</dbReference>
<dbReference type="SMART" id="SM00421">
    <property type="entry name" value="HTH_LUXR"/>
    <property type="match status" value="1"/>
</dbReference>
<dbReference type="InterPro" id="IPR011990">
    <property type="entry name" value="TPR-like_helical_dom_sf"/>
</dbReference>
<name>A0ABQ6VDU4_9MICO</name>
<evidence type="ECO:0000256" key="2">
    <source>
        <dbReference type="ARBA" id="ARBA00022840"/>
    </source>
</evidence>
<feature type="region of interest" description="Disordered" evidence="3">
    <location>
        <begin position="1"/>
        <end position="26"/>
    </location>
</feature>
<dbReference type="PANTHER" id="PTHR16305:SF35">
    <property type="entry name" value="TRANSCRIPTIONAL ACTIVATOR DOMAIN"/>
    <property type="match status" value="1"/>
</dbReference>
<dbReference type="PROSITE" id="PS00622">
    <property type="entry name" value="HTH_LUXR_1"/>
    <property type="match status" value="1"/>
</dbReference>
<dbReference type="GeneID" id="77475022"/>
<dbReference type="CDD" id="cd06170">
    <property type="entry name" value="LuxR_C_like"/>
    <property type="match status" value="1"/>
</dbReference>
<dbReference type="InterPro" id="IPR016032">
    <property type="entry name" value="Sig_transdc_resp-reg_C-effctor"/>
</dbReference>
<dbReference type="Pfam" id="PF00196">
    <property type="entry name" value="GerE"/>
    <property type="match status" value="1"/>
</dbReference>
<dbReference type="PANTHER" id="PTHR16305">
    <property type="entry name" value="TESTICULAR SOLUBLE ADENYLYL CYCLASE"/>
    <property type="match status" value="1"/>
</dbReference>
<evidence type="ECO:0000256" key="3">
    <source>
        <dbReference type="SAM" id="MobiDB-lite"/>
    </source>
</evidence>
<keyword evidence="6" id="KW-1185">Reference proteome</keyword>
<dbReference type="InterPro" id="IPR027417">
    <property type="entry name" value="P-loop_NTPase"/>
</dbReference>
<gene>
    <name evidence="5" type="ORF">F6A08_01110</name>
</gene>
<dbReference type="SUPFAM" id="SSF48452">
    <property type="entry name" value="TPR-like"/>
    <property type="match status" value="1"/>
</dbReference>
<dbReference type="InterPro" id="IPR000792">
    <property type="entry name" value="Tscrpt_reg_LuxR_C"/>
</dbReference>
<dbReference type="EMBL" id="WAAO01000001">
    <property type="protein sequence ID" value="KAB1866459.1"/>
    <property type="molecule type" value="Genomic_DNA"/>
</dbReference>
<dbReference type="Pfam" id="PF13191">
    <property type="entry name" value="AAA_16"/>
    <property type="match status" value="1"/>
</dbReference>
<evidence type="ECO:0000313" key="5">
    <source>
        <dbReference type="EMBL" id="KAB1866459.1"/>
    </source>
</evidence>
<protein>
    <submittedName>
        <fullName evidence="5">AAA family ATPase</fullName>
    </submittedName>
</protein>
<proteinExistence type="predicted"/>
<accession>A0ABQ6VDU4</accession>
<evidence type="ECO:0000313" key="6">
    <source>
        <dbReference type="Proteomes" id="UP000478836"/>
    </source>
</evidence>
<reference evidence="6" key="1">
    <citation type="submission" date="2019-09" db="EMBL/GenBank/DDBJ databases">
        <title>Whole genome sequencing of Microbacterium maritypicum.</title>
        <authorList>
            <person name="Lenchi N."/>
        </authorList>
    </citation>
    <scope>NUCLEOTIDE SEQUENCE [LARGE SCALE GENOMIC DNA]</scope>
    <source>
        <strain evidence="6">G1</strain>
    </source>
</reference>
<dbReference type="PRINTS" id="PR00038">
    <property type="entry name" value="HTHLUXR"/>
</dbReference>
<dbReference type="PROSITE" id="PS50043">
    <property type="entry name" value="HTH_LUXR_2"/>
    <property type="match status" value="1"/>
</dbReference>
<dbReference type="RefSeq" id="WP_151458365.1">
    <property type="nucleotide sequence ID" value="NZ_WAAO01000001.1"/>
</dbReference>
<organism evidence="5 6">
    <name type="scientific">Microbacterium algeriense</name>
    <dbReference type="NCBI Taxonomy" id="2615184"/>
    <lineage>
        <taxon>Bacteria</taxon>
        <taxon>Bacillati</taxon>
        <taxon>Actinomycetota</taxon>
        <taxon>Actinomycetes</taxon>
        <taxon>Micrococcales</taxon>
        <taxon>Microbacteriaceae</taxon>
        <taxon>Microbacterium</taxon>
    </lineage>
</organism>
<feature type="domain" description="HTH luxR-type" evidence="4">
    <location>
        <begin position="877"/>
        <end position="942"/>
    </location>
</feature>
<dbReference type="SUPFAM" id="SSF52540">
    <property type="entry name" value="P-loop containing nucleoside triphosphate hydrolases"/>
    <property type="match status" value="1"/>
</dbReference>
<dbReference type="InterPro" id="IPR041664">
    <property type="entry name" value="AAA_16"/>
</dbReference>